<dbReference type="PANTHER" id="PTHR30591:SF1">
    <property type="entry name" value="RECBCD ENZYME SUBUNIT RECC"/>
    <property type="match status" value="1"/>
</dbReference>
<evidence type="ECO:0000256" key="6">
    <source>
        <dbReference type="ARBA" id="ARBA00022839"/>
    </source>
</evidence>
<comment type="similarity">
    <text evidence="10">Belongs to the RecC family.</text>
</comment>
<comment type="function">
    <text evidence="10">A helicase/nuclease that prepares dsDNA breaks (DSB) for recombinational DNA repair. Binds to DSBs and unwinds DNA via a highly rapid and processive ATP-dependent bidirectional helicase activity. Unwinds dsDNA until it encounters a Chi (crossover hotspot instigator) sequence from the 3' direction. Cuts ssDNA a few nucleotides 3' to the Chi site. The properties and activities of the enzyme are changed at Chi. The Chi-altered holoenzyme produces a long 3'-ssDNA overhang and facilitates RecA-binding to the ssDNA for homologous DNA recombination and repair. Holoenzyme degrades any linearized DNA that is unable to undergo homologous recombination. In the holoenzyme this subunit recognizes the wild-type Chi sequence, and when added to isolated RecB increases its ATP-dependent helicase processivity.</text>
</comment>
<evidence type="ECO:0000256" key="4">
    <source>
        <dbReference type="ARBA" id="ARBA00022801"/>
    </source>
</evidence>
<evidence type="ECO:0000256" key="2">
    <source>
        <dbReference type="ARBA" id="ARBA00022741"/>
    </source>
</evidence>
<comment type="subunit">
    <text evidence="10">Heterotrimer of RecB, RecC and RecD. All subunits contribute to DNA-binding.</text>
</comment>
<protein>
    <recommendedName>
        <fullName evidence="10">RecBCD enzyme subunit RecC</fullName>
    </recommendedName>
    <alternativeName>
        <fullName evidence="10">Exonuclease V subunit RecC</fullName>
        <shortName evidence="10">ExoV subunit RecC</shortName>
    </alternativeName>
    <alternativeName>
        <fullName evidence="10">Helicase/nuclease RecBCD subunit RecC</fullName>
    </alternativeName>
</protein>
<dbReference type="NCBIfam" id="TIGR01450">
    <property type="entry name" value="recC"/>
    <property type="match status" value="1"/>
</dbReference>
<evidence type="ECO:0000313" key="13">
    <source>
        <dbReference type="Proteomes" id="UP000315901"/>
    </source>
</evidence>
<dbReference type="InterPro" id="IPR027417">
    <property type="entry name" value="P-loop_NTPase"/>
</dbReference>
<dbReference type="InterPro" id="IPR006697">
    <property type="entry name" value="RecC"/>
</dbReference>
<evidence type="ECO:0000256" key="5">
    <source>
        <dbReference type="ARBA" id="ARBA00022806"/>
    </source>
</evidence>
<dbReference type="Pfam" id="PF17946">
    <property type="entry name" value="RecC_C"/>
    <property type="match status" value="1"/>
</dbReference>
<evidence type="ECO:0000313" key="12">
    <source>
        <dbReference type="EMBL" id="TPE50688.1"/>
    </source>
</evidence>
<dbReference type="Gene3D" id="1.10.10.160">
    <property type="match status" value="1"/>
</dbReference>
<keyword evidence="1 10" id="KW-0540">Nuclease</keyword>
<keyword evidence="13" id="KW-1185">Reference proteome</keyword>
<keyword evidence="4 10" id="KW-0378">Hydrolase</keyword>
<dbReference type="OrthoDB" id="9762834at2"/>
<dbReference type="GO" id="GO:0009338">
    <property type="term" value="C:exodeoxyribonuclease V complex"/>
    <property type="evidence" value="ECO:0007669"/>
    <property type="project" value="InterPro"/>
</dbReference>
<keyword evidence="9 10" id="KW-0234">DNA repair</keyword>
<dbReference type="PANTHER" id="PTHR30591">
    <property type="entry name" value="RECBCD ENZYME SUBUNIT RECC"/>
    <property type="match status" value="1"/>
</dbReference>
<evidence type="ECO:0000259" key="11">
    <source>
        <dbReference type="Pfam" id="PF17946"/>
    </source>
</evidence>
<dbReference type="AlphaFoldDB" id="A0A501WMZ3"/>
<dbReference type="GO" id="GO:0000724">
    <property type="term" value="P:double-strand break repair via homologous recombination"/>
    <property type="evidence" value="ECO:0007669"/>
    <property type="project" value="UniProtKB-UniRule"/>
</dbReference>
<name>A0A501WMZ3_9GAMM</name>
<evidence type="ECO:0000256" key="7">
    <source>
        <dbReference type="ARBA" id="ARBA00022840"/>
    </source>
</evidence>
<reference evidence="12 13" key="1">
    <citation type="submission" date="2019-06" db="EMBL/GenBank/DDBJ databases">
        <title>A novel bacterium of genus Marinomonas, isolated from coastal sand.</title>
        <authorList>
            <person name="Huang H."/>
            <person name="Mo K."/>
            <person name="Hu Y."/>
        </authorList>
    </citation>
    <scope>NUCLEOTIDE SEQUENCE [LARGE SCALE GENOMIC DNA]</scope>
    <source>
        <strain evidence="12 13">HB171799</strain>
    </source>
</reference>
<keyword evidence="5 10" id="KW-0347">Helicase</keyword>
<dbReference type="InterPro" id="IPR013986">
    <property type="entry name" value="DExx_box_DNA_helicase_dom_sf"/>
</dbReference>
<keyword evidence="7 10" id="KW-0067">ATP-binding</keyword>
<evidence type="ECO:0000256" key="8">
    <source>
        <dbReference type="ARBA" id="ARBA00023125"/>
    </source>
</evidence>
<evidence type="ECO:0000256" key="1">
    <source>
        <dbReference type="ARBA" id="ARBA00022722"/>
    </source>
</evidence>
<dbReference type="InterPro" id="IPR011335">
    <property type="entry name" value="Restrct_endonuc-II-like"/>
</dbReference>
<dbReference type="GO" id="GO:0003678">
    <property type="term" value="F:DNA helicase activity"/>
    <property type="evidence" value="ECO:0007669"/>
    <property type="project" value="UniProtKB-UniRule"/>
</dbReference>
<dbReference type="SUPFAM" id="SSF52980">
    <property type="entry name" value="Restriction endonuclease-like"/>
    <property type="match status" value="1"/>
</dbReference>
<organism evidence="12 13">
    <name type="scientific">Maribrevibacterium harenarium</name>
    <dbReference type="NCBI Taxonomy" id="2589817"/>
    <lineage>
        <taxon>Bacteria</taxon>
        <taxon>Pseudomonadati</taxon>
        <taxon>Pseudomonadota</taxon>
        <taxon>Gammaproteobacteria</taxon>
        <taxon>Oceanospirillales</taxon>
        <taxon>Oceanospirillaceae</taxon>
        <taxon>Maribrevibacterium</taxon>
    </lineage>
</organism>
<dbReference type="GO" id="GO:0005524">
    <property type="term" value="F:ATP binding"/>
    <property type="evidence" value="ECO:0007669"/>
    <property type="project" value="UniProtKB-UniRule"/>
</dbReference>
<comment type="caution">
    <text evidence="12">The sequence shown here is derived from an EMBL/GenBank/DDBJ whole genome shotgun (WGS) entry which is preliminary data.</text>
</comment>
<dbReference type="Gene3D" id="3.40.50.300">
    <property type="entry name" value="P-loop containing nucleotide triphosphate hydrolases"/>
    <property type="match status" value="2"/>
</dbReference>
<dbReference type="SUPFAM" id="SSF52540">
    <property type="entry name" value="P-loop containing nucleoside triphosphate hydrolases"/>
    <property type="match status" value="2"/>
</dbReference>
<comment type="miscellaneous">
    <text evidence="10">In the RecBCD complex, RecB has a slow 3'-5' helicase, an exonuclease activity and loads RecA onto ssDNA, RecD has a fast 5'-3' helicase activity, while RecC stimulates the ATPase and processivity of the RecB helicase and contributes to recognition of the Chi site.</text>
</comment>
<proteinExistence type="inferred from homology"/>
<keyword evidence="6 10" id="KW-0269">Exonuclease</keyword>
<evidence type="ECO:0000256" key="10">
    <source>
        <dbReference type="HAMAP-Rule" id="MF_01486"/>
    </source>
</evidence>
<evidence type="ECO:0000256" key="9">
    <source>
        <dbReference type="ARBA" id="ARBA00023204"/>
    </source>
</evidence>
<dbReference type="PIRSF" id="PIRSF000980">
    <property type="entry name" value="RecC"/>
    <property type="match status" value="1"/>
</dbReference>
<dbReference type="InterPro" id="IPR041500">
    <property type="entry name" value="RecC_C"/>
</dbReference>
<dbReference type="HAMAP" id="MF_01486">
    <property type="entry name" value="RecC"/>
    <property type="match status" value="1"/>
</dbReference>
<feature type="domain" description="RecC C-terminal" evidence="11">
    <location>
        <begin position="855"/>
        <end position="1123"/>
    </location>
</feature>
<accession>A0A501WMZ3</accession>
<dbReference type="Gene3D" id="3.40.50.10930">
    <property type="match status" value="1"/>
</dbReference>
<sequence length="1185" mass="136169">MSDWPTGLMVIQGNRLESLKEVLVQWVKRYPLKPLETDVFLVQSNGIAQWLQQALAQDESDGGCGIAAAIKVELPGRFVWQAYRAAFWELDTQSPYDLRPMTWRLFRLLNSLELYNQDGCYQSLLHFMETGTSPAQRRFVLAQRIAKLFDQYQVYRADWLQAWQEGIDTLPIPEQDPIKGKAVPEEQTWQPKLWRLLVADVAADPEFAPGKRKVVNRSQIHQDFLRYCAEHTHLAGLPRRIVVFGLSSLPNQTLEVLQAIAPFTQVLLFTLNPSEYYWGDLIEGRQLLRQAQSRRPLREGRKDKPELSLEEAHLYGNPLLASWGKLGRDYLHSLEEKDSPDQYRGFFVDSKIDLFEAPGTATLLQQLQDDIFHLRGVEDAKPLERLVDVTTDRSLRFIETHSRQREIEVLHDQLLAEFELAAQGGEPLQPRDILIMAPDINAYVPHIEAVFGRYPRFSDDSDPEKRYLPFHIADQSARQQHPLVAAFEALLSITRSRFAATDLLSLLDVAAVRRRFSIKEEQVPLLKNWIESANIRWGLNRQQRQSLGLALADEQNTWLFGLKRMLLGYAMGDEEQWHEVLPYGEIGGIEAVLLGQLHQLIDRITSHWDFVSQPHSLQEWGDALRQTLEQFFTPETDGEQRIYNRIQDQIEGLLEQIHGSGVDDELVNVEVLQEAFMGQLDEPSLSQRFLAGSINFATLMPMRAIPFKQVYLIGMNDGDYPQVSTPMDFDLMVGDYRPGDRSRREDARYLFLEAVLSARDKLVISWQGRSAKDNTEQPPSVLVGQLKDYLNKAWANDKLTDSLTDVFPLQPFSRRYFSSASDYFTYQSEWQTAYSGESDEPKREKIRLPDWLPDAPLNIGKLALFLKSPVDAMYAERLDIKKPSEIEETKVVENFDATGLEVWQIHDRMLQLGKKYQLDHSEWDRQVEASLRHQIAAGELQGGAFAQIRRDALYPDRVKSAYFGWRKAIESAALIEDTLRQATLTFTGTGGALVYQDDLERLYQYVERDEYGNTNEYKMQFILQASKLYNQVIIGQGEIDRDITPNDKENKVCWRNVLAGWVKHIVANLVHGGGITTQLMSPSGDIRLRAMTEQTAREYLDTLISCWLEAMHTPVCFGINAGMTRVIRNDENAMSKSFLDDDVSRNHYASQHFHDPLRDEQLNELSQYSLTLCKPLLDYFKEEEA</sequence>
<dbReference type="RefSeq" id="WP_140589017.1">
    <property type="nucleotide sequence ID" value="NZ_VFRR01000018.1"/>
</dbReference>
<dbReference type="GO" id="GO:0008854">
    <property type="term" value="F:exodeoxyribonuclease V activity"/>
    <property type="evidence" value="ECO:0007669"/>
    <property type="project" value="InterPro"/>
</dbReference>
<keyword evidence="3 10" id="KW-0227">DNA damage</keyword>
<gene>
    <name evidence="10 12" type="primary">recC</name>
    <name evidence="12" type="ORF">FJM67_10270</name>
</gene>
<dbReference type="Pfam" id="PF04257">
    <property type="entry name" value="Exonuc_V_gamma"/>
    <property type="match status" value="1"/>
</dbReference>
<keyword evidence="8 10" id="KW-0238">DNA-binding</keyword>
<dbReference type="EMBL" id="VFRR01000018">
    <property type="protein sequence ID" value="TPE50688.1"/>
    <property type="molecule type" value="Genomic_DNA"/>
</dbReference>
<evidence type="ECO:0000256" key="3">
    <source>
        <dbReference type="ARBA" id="ARBA00022763"/>
    </source>
</evidence>
<keyword evidence="2 10" id="KW-0547">Nucleotide-binding</keyword>
<dbReference type="GO" id="GO:0003677">
    <property type="term" value="F:DNA binding"/>
    <property type="evidence" value="ECO:0007669"/>
    <property type="project" value="UniProtKB-UniRule"/>
</dbReference>
<dbReference type="Proteomes" id="UP000315901">
    <property type="component" value="Unassembled WGS sequence"/>
</dbReference>